<evidence type="ECO:0000259" key="6">
    <source>
        <dbReference type="PROSITE" id="PS50045"/>
    </source>
</evidence>
<proteinExistence type="predicted"/>
<dbReference type="EMBL" id="DSDS01000193">
    <property type="protein sequence ID" value="HET98728.1"/>
    <property type="molecule type" value="Genomic_DNA"/>
</dbReference>
<dbReference type="AlphaFoldDB" id="A0A7C2TIE7"/>
<dbReference type="Pfam" id="PF00072">
    <property type="entry name" value="Response_reg"/>
    <property type="match status" value="1"/>
</dbReference>
<dbReference type="SMART" id="SM00382">
    <property type="entry name" value="AAA"/>
    <property type="match status" value="1"/>
</dbReference>
<dbReference type="Pfam" id="PF25601">
    <property type="entry name" value="AAA_lid_14"/>
    <property type="match status" value="1"/>
</dbReference>
<evidence type="ECO:0000256" key="1">
    <source>
        <dbReference type="ARBA" id="ARBA00022741"/>
    </source>
</evidence>
<protein>
    <submittedName>
        <fullName evidence="8">Sigma-54-dependent Fis family transcriptional regulator</fullName>
    </submittedName>
</protein>
<dbReference type="InterPro" id="IPR058031">
    <property type="entry name" value="AAA_lid_NorR"/>
</dbReference>
<comment type="caution">
    <text evidence="8">The sequence shown here is derived from an EMBL/GenBank/DDBJ whole genome shotgun (WGS) entry which is preliminary data.</text>
</comment>
<dbReference type="InterPro" id="IPR002078">
    <property type="entry name" value="Sigma_54_int"/>
</dbReference>
<keyword evidence="2" id="KW-0067">ATP-binding</keyword>
<dbReference type="Pfam" id="PF02954">
    <property type="entry name" value="HTH_8"/>
    <property type="match status" value="1"/>
</dbReference>
<keyword evidence="5" id="KW-0597">Phosphoprotein</keyword>
<dbReference type="Proteomes" id="UP000885986">
    <property type="component" value="Unassembled WGS sequence"/>
</dbReference>
<evidence type="ECO:0000256" key="3">
    <source>
        <dbReference type="ARBA" id="ARBA00023015"/>
    </source>
</evidence>
<dbReference type="PROSITE" id="PS50110">
    <property type="entry name" value="RESPONSE_REGULATORY"/>
    <property type="match status" value="1"/>
</dbReference>
<organism evidence="8">
    <name type="scientific">Desulfurivibrio alkaliphilus</name>
    <dbReference type="NCBI Taxonomy" id="427923"/>
    <lineage>
        <taxon>Bacteria</taxon>
        <taxon>Pseudomonadati</taxon>
        <taxon>Thermodesulfobacteriota</taxon>
        <taxon>Desulfobulbia</taxon>
        <taxon>Desulfobulbales</taxon>
        <taxon>Desulfobulbaceae</taxon>
        <taxon>Desulfurivibrio</taxon>
    </lineage>
</organism>
<evidence type="ECO:0000256" key="5">
    <source>
        <dbReference type="PROSITE-ProRule" id="PRU00169"/>
    </source>
</evidence>
<dbReference type="InterPro" id="IPR011006">
    <property type="entry name" value="CheY-like_superfamily"/>
</dbReference>
<feature type="domain" description="Response regulatory" evidence="7">
    <location>
        <begin position="2"/>
        <end position="116"/>
    </location>
</feature>
<dbReference type="InterPro" id="IPR003593">
    <property type="entry name" value="AAA+_ATPase"/>
</dbReference>
<dbReference type="Gene3D" id="1.10.8.60">
    <property type="match status" value="1"/>
</dbReference>
<dbReference type="InterPro" id="IPR027417">
    <property type="entry name" value="P-loop_NTPase"/>
</dbReference>
<dbReference type="GO" id="GO:0006355">
    <property type="term" value="P:regulation of DNA-templated transcription"/>
    <property type="evidence" value="ECO:0007669"/>
    <property type="project" value="InterPro"/>
</dbReference>
<dbReference type="InterPro" id="IPR002197">
    <property type="entry name" value="HTH_Fis"/>
</dbReference>
<accession>A0A7C2TIE7</accession>
<dbReference type="PANTHER" id="PTHR32071">
    <property type="entry name" value="TRANSCRIPTIONAL REGULATORY PROTEIN"/>
    <property type="match status" value="1"/>
</dbReference>
<keyword evidence="1" id="KW-0547">Nucleotide-binding</keyword>
<evidence type="ECO:0000256" key="2">
    <source>
        <dbReference type="ARBA" id="ARBA00022840"/>
    </source>
</evidence>
<reference evidence="8" key="1">
    <citation type="journal article" date="2020" name="mSystems">
        <title>Genome- and Community-Level Interaction Insights into Carbon Utilization and Element Cycling Functions of Hydrothermarchaeota in Hydrothermal Sediment.</title>
        <authorList>
            <person name="Zhou Z."/>
            <person name="Liu Y."/>
            <person name="Xu W."/>
            <person name="Pan J."/>
            <person name="Luo Z.H."/>
            <person name="Li M."/>
        </authorList>
    </citation>
    <scope>NUCLEOTIDE SEQUENCE [LARGE SCALE GENOMIC DNA]</scope>
    <source>
        <strain evidence="8">SpSt-1224</strain>
    </source>
</reference>
<dbReference type="SMART" id="SM00448">
    <property type="entry name" value="REC"/>
    <property type="match status" value="1"/>
</dbReference>
<dbReference type="PROSITE" id="PS50045">
    <property type="entry name" value="SIGMA54_INTERACT_4"/>
    <property type="match status" value="1"/>
</dbReference>
<keyword evidence="3" id="KW-0805">Transcription regulation</keyword>
<dbReference type="PROSITE" id="PS00688">
    <property type="entry name" value="SIGMA54_INTERACT_3"/>
    <property type="match status" value="1"/>
</dbReference>
<evidence type="ECO:0000313" key="8">
    <source>
        <dbReference type="EMBL" id="HET98728.1"/>
    </source>
</evidence>
<dbReference type="InterPro" id="IPR025944">
    <property type="entry name" value="Sigma_54_int_dom_CS"/>
</dbReference>
<keyword evidence="4" id="KW-0804">Transcription</keyword>
<dbReference type="SUPFAM" id="SSF46689">
    <property type="entry name" value="Homeodomain-like"/>
    <property type="match status" value="1"/>
</dbReference>
<dbReference type="GO" id="GO:0000160">
    <property type="term" value="P:phosphorelay signal transduction system"/>
    <property type="evidence" value="ECO:0007669"/>
    <property type="project" value="InterPro"/>
</dbReference>
<dbReference type="CDD" id="cd00009">
    <property type="entry name" value="AAA"/>
    <property type="match status" value="1"/>
</dbReference>
<dbReference type="SUPFAM" id="SSF52540">
    <property type="entry name" value="P-loop containing nucleoside triphosphate hydrolases"/>
    <property type="match status" value="1"/>
</dbReference>
<dbReference type="InterPro" id="IPR001789">
    <property type="entry name" value="Sig_transdc_resp-reg_receiver"/>
</dbReference>
<dbReference type="Pfam" id="PF00158">
    <property type="entry name" value="Sigma54_activat"/>
    <property type="match status" value="1"/>
</dbReference>
<dbReference type="Gene3D" id="3.40.50.300">
    <property type="entry name" value="P-loop containing nucleotide triphosphate hydrolases"/>
    <property type="match status" value="1"/>
</dbReference>
<dbReference type="InterPro" id="IPR009057">
    <property type="entry name" value="Homeodomain-like_sf"/>
</dbReference>
<dbReference type="SUPFAM" id="SSF52172">
    <property type="entry name" value="CheY-like"/>
    <property type="match status" value="1"/>
</dbReference>
<name>A0A7C2TIE7_9BACT</name>
<dbReference type="GO" id="GO:0005524">
    <property type="term" value="F:ATP binding"/>
    <property type="evidence" value="ECO:0007669"/>
    <property type="project" value="UniProtKB-KW"/>
</dbReference>
<evidence type="ECO:0000259" key="7">
    <source>
        <dbReference type="PROSITE" id="PS50110"/>
    </source>
</evidence>
<dbReference type="FunFam" id="3.40.50.300:FF:000006">
    <property type="entry name" value="DNA-binding transcriptional regulator NtrC"/>
    <property type="match status" value="1"/>
</dbReference>
<feature type="domain" description="Sigma-54 factor interaction" evidence="6">
    <location>
        <begin position="140"/>
        <end position="368"/>
    </location>
</feature>
<sequence length="447" mass="48955">MKVLIIDDDQALCRSMQITLGLNRHEARCCFAAGPGIEEARAWGPDLIFLDVNLPDQSGLSALAELLALSGRPTVVIMTGETDNFTAVEAMRGGAFDFLRKPLDLDELHAIVKRVRRLQGRSGSSPGEPASPAPASAQEMIGAHPKVVELHKQIGLLARSRVTVLIQGESGTGKELAARILHEAAAPDRPFVAVNCSAVVPTLLESEFFGHEKGAFTGADRTKVGKLEHAERGTVFLDEIGDMPLDLQAKLLRVLQEEEFVRVGGLDTIPLRARMVAATHCDLPTLVREGRFREDLFYRLSVSMLRIPPLRERRSDIPLLVEALLAKIAAKLQCAKPRLDDGAIRRLLAHNWPGNVRELENVLTRAVALAVDSVLTADDLQLLASDGSLAVEEPELPLTLAEAEKVHVEKTLLGLRWNISRAARQLDVSPTTLRKKISDYHLVNPYD</sequence>
<dbReference type="Gene3D" id="3.40.50.2300">
    <property type="match status" value="1"/>
</dbReference>
<gene>
    <name evidence="8" type="ORF">ENN98_08640</name>
</gene>
<dbReference type="Gene3D" id="1.10.10.60">
    <property type="entry name" value="Homeodomain-like"/>
    <property type="match status" value="1"/>
</dbReference>
<feature type="modified residue" description="4-aspartylphosphate" evidence="5">
    <location>
        <position position="51"/>
    </location>
</feature>
<dbReference type="GO" id="GO:0043565">
    <property type="term" value="F:sequence-specific DNA binding"/>
    <property type="evidence" value="ECO:0007669"/>
    <property type="project" value="InterPro"/>
</dbReference>
<evidence type="ECO:0000256" key="4">
    <source>
        <dbReference type="ARBA" id="ARBA00023163"/>
    </source>
</evidence>